<name>A0A401XHT8_9FLAO</name>
<comment type="caution">
    <text evidence="2">The sequence shown here is derived from an EMBL/GenBank/DDBJ whole genome shotgun (WGS) entry which is preliminary data.</text>
</comment>
<dbReference type="Proteomes" id="UP000286715">
    <property type="component" value="Unassembled WGS sequence"/>
</dbReference>
<keyword evidence="1" id="KW-1133">Transmembrane helix</keyword>
<dbReference type="AlphaFoldDB" id="A0A401XHT8"/>
<feature type="transmembrane region" description="Helical" evidence="1">
    <location>
        <begin position="45"/>
        <end position="65"/>
    </location>
</feature>
<sequence length="372" mass="43120">MQGENNDIDNLFREAFEQAIRETPPVNQAWSSMQHKLIKRRQKTFLLVTHILANFILFIGFIGFIKPMLLQQENNRETISAQQIVSEVEKSTNNIAESEHSNKEDIEITNEATFQNKPSTLIENNVSFSEIEVNSKIDEQKIYFEYKNLCLRDENLLKYQIYDEEEITKDKSDFQWTFTIGFLLHNHWVVGGDFMGNNLPSIGVLVSKNIKPNLQITAGARYLHRGNMDYAAYSKTKEIYDLEQINLYTLYVNGTHWLEIPIGVQYYLPNRKIFVGGYVTSDIFLHQTAELGVKTVVPAFSFQTEEQRKRAWNYESGIPKINFGIRVEAGVYLNPKSSINIFSKVSPYSGAPNANIQRNYGWDLGVDWRYYF</sequence>
<dbReference type="OrthoDB" id="9987350at2"/>
<evidence type="ECO:0008006" key="4">
    <source>
        <dbReference type="Google" id="ProtNLM"/>
    </source>
</evidence>
<proteinExistence type="predicted"/>
<keyword evidence="3" id="KW-1185">Reference proteome</keyword>
<gene>
    <name evidence="2" type="ORF">JCM31826_00620</name>
</gene>
<dbReference type="RefSeq" id="WP_124396660.1">
    <property type="nucleotide sequence ID" value="NZ_BHZE01000001.1"/>
</dbReference>
<keyword evidence="1" id="KW-0812">Transmembrane</keyword>
<protein>
    <recommendedName>
        <fullName evidence="4">Outer membrane protein beta-barrel domain-containing protein</fullName>
    </recommendedName>
</protein>
<dbReference type="EMBL" id="BHZE01000001">
    <property type="protein sequence ID" value="GCD76580.1"/>
    <property type="molecule type" value="Genomic_DNA"/>
</dbReference>
<reference evidence="2 3" key="1">
    <citation type="submission" date="2018-11" db="EMBL/GenBank/DDBJ databases">
        <title>Schleiferia aggregans sp. nov., a moderately thermophilic heterotrophic bacterium isolated from microbial mats at a terrestrial hot spring.</title>
        <authorList>
            <person name="Iino T."/>
            <person name="Ohkuma M."/>
            <person name="Haruta S."/>
        </authorList>
    </citation>
    <scope>NUCLEOTIDE SEQUENCE [LARGE SCALE GENOMIC DNA]</scope>
    <source>
        <strain evidence="2 3">LA</strain>
    </source>
</reference>
<evidence type="ECO:0000256" key="1">
    <source>
        <dbReference type="SAM" id="Phobius"/>
    </source>
</evidence>
<evidence type="ECO:0000313" key="3">
    <source>
        <dbReference type="Proteomes" id="UP000286715"/>
    </source>
</evidence>
<accession>A0A401XHT8</accession>
<keyword evidence="1" id="KW-0472">Membrane</keyword>
<organism evidence="2 3">
    <name type="scientific">Thermaurantimonas aggregans</name>
    <dbReference type="NCBI Taxonomy" id="2173829"/>
    <lineage>
        <taxon>Bacteria</taxon>
        <taxon>Pseudomonadati</taxon>
        <taxon>Bacteroidota</taxon>
        <taxon>Flavobacteriia</taxon>
        <taxon>Flavobacteriales</taxon>
        <taxon>Schleiferiaceae</taxon>
        <taxon>Thermaurantimonas</taxon>
    </lineage>
</organism>
<evidence type="ECO:0000313" key="2">
    <source>
        <dbReference type="EMBL" id="GCD76580.1"/>
    </source>
</evidence>